<protein>
    <recommendedName>
        <fullName evidence="3">CCHC-type domain-containing protein</fullName>
    </recommendedName>
</protein>
<dbReference type="GO" id="GO:0003676">
    <property type="term" value="F:nucleic acid binding"/>
    <property type="evidence" value="ECO:0007669"/>
    <property type="project" value="InterPro"/>
</dbReference>
<feature type="compositionally biased region" description="Basic and acidic residues" evidence="2">
    <location>
        <begin position="314"/>
        <end position="334"/>
    </location>
</feature>
<keyword evidence="5" id="KW-1185">Reference proteome</keyword>
<organism evidence="4 5">
    <name type="scientific">Rhipicephalus sanguineus</name>
    <name type="common">Brown dog tick</name>
    <name type="synonym">Ixodes sanguineus</name>
    <dbReference type="NCBI Taxonomy" id="34632"/>
    <lineage>
        <taxon>Eukaryota</taxon>
        <taxon>Metazoa</taxon>
        <taxon>Ecdysozoa</taxon>
        <taxon>Arthropoda</taxon>
        <taxon>Chelicerata</taxon>
        <taxon>Arachnida</taxon>
        <taxon>Acari</taxon>
        <taxon>Parasitiformes</taxon>
        <taxon>Ixodida</taxon>
        <taxon>Ixodoidea</taxon>
        <taxon>Ixodidae</taxon>
        <taxon>Rhipicephalinae</taxon>
        <taxon>Rhipicephalus</taxon>
        <taxon>Rhipicephalus</taxon>
    </lineage>
</organism>
<dbReference type="Proteomes" id="UP000821837">
    <property type="component" value="Unassembled WGS sequence"/>
</dbReference>
<reference evidence="4" key="1">
    <citation type="journal article" date="2020" name="Cell">
        <title>Large-Scale Comparative Analyses of Tick Genomes Elucidate Their Genetic Diversity and Vector Capacities.</title>
        <authorList>
            <consortium name="Tick Genome and Microbiome Consortium (TIGMIC)"/>
            <person name="Jia N."/>
            <person name="Wang J."/>
            <person name="Shi W."/>
            <person name="Du L."/>
            <person name="Sun Y."/>
            <person name="Zhan W."/>
            <person name="Jiang J.F."/>
            <person name="Wang Q."/>
            <person name="Zhang B."/>
            <person name="Ji P."/>
            <person name="Bell-Sakyi L."/>
            <person name="Cui X.M."/>
            <person name="Yuan T.T."/>
            <person name="Jiang B.G."/>
            <person name="Yang W.F."/>
            <person name="Lam T.T."/>
            <person name="Chang Q.C."/>
            <person name="Ding S.J."/>
            <person name="Wang X.J."/>
            <person name="Zhu J.G."/>
            <person name="Ruan X.D."/>
            <person name="Zhao L."/>
            <person name="Wei J.T."/>
            <person name="Ye R.Z."/>
            <person name="Que T.C."/>
            <person name="Du C.H."/>
            <person name="Zhou Y.H."/>
            <person name="Cheng J.X."/>
            <person name="Dai P.F."/>
            <person name="Guo W.B."/>
            <person name="Han X.H."/>
            <person name="Huang E.J."/>
            <person name="Li L.F."/>
            <person name="Wei W."/>
            <person name="Gao Y.C."/>
            <person name="Liu J.Z."/>
            <person name="Shao H.Z."/>
            <person name="Wang X."/>
            <person name="Wang C.C."/>
            <person name="Yang T.C."/>
            <person name="Huo Q.B."/>
            <person name="Li W."/>
            <person name="Chen H.Y."/>
            <person name="Chen S.E."/>
            <person name="Zhou L.G."/>
            <person name="Ni X.B."/>
            <person name="Tian J.H."/>
            <person name="Sheng Y."/>
            <person name="Liu T."/>
            <person name="Pan Y.S."/>
            <person name="Xia L.Y."/>
            <person name="Li J."/>
            <person name="Zhao F."/>
            <person name="Cao W.C."/>
        </authorList>
    </citation>
    <scope>NUCLEOTIDE SEQUENCE</scope>
    <source>
        <strain evidence="4">Rsan-2018</strain>
    </source>
</reference>
<evidence type="ECO:0000313" key="4">
    <source>
        <dbReference type="EMBL" id="KAH7944651.1"/>
    </source>
</evidence>
<dbReference type="EMBL" id="JABSTV010001253">
    <property type="protein sequence ID" value="KAH7944651.1"/>
    <property type="molecule type" value="Genomic_DNA"/>
</dbReference>
<feature type="compositionally biased region" description="Basic residues" evidence="2">
    <location>
        <begin position="364"/>
        <end position="376"/>
    </location>
</feature>
<name>A0A9D4STC6_RHISA</name>
<gene>
    <name evidence="4" type="ORF">HPB52_022977</name>
</gene>
<accession>A0A9D4STC6</accession>
<dbReference type="GO" id="GO:0008270">
    <property type="term" value="F:zinc ion binding"/>
    <property type="evidence" value="ECO:0007669"/>
    <property type="project" value="UniProtKB-KW"/>
</dbReference>
<keyword evidence="1" id="KW-0862">Zinc</keyword>
<evidence type="ECO:0000256" key="2">
    <source>
        <dbReference type="SAM" id="MobiDB-lite"/>
    </source>
</evidence>
<evidence type="ECO:0000313" key="5">
    <source>
        <dbReference type="Proteomes" id="UP000821837"/>
    </source>
</evidence>
<dbReference type="InterPro" id="IPR001878">
    <property type="entry name" value="Znf_CCHC"/>
</dbReference>
<feature type="compositionally biased region" description="Low complexity" evidence="2">
    <location>
        <begin position="354"/>
        <end position="363"/>
    </location>
</feature>
<dbReference type="InterPro" id="IPR036875">
    <property type="entry name" value="Znf_CCHC_sf"/>
</dbReference>
<proteinExistence type="predicted"/>
<comment type="caution">
    <text evidence="4">The sequence shown here is derived from an EMBL/GenBank/DDBJ whole genome shotgun (WGS) entry which is preliminary data.</text>
</comment>
<keyword evidence="1" id="KW-0863">Zinc-finger</keyword>
<evidence type="ECO:0000256" key="1">
    <source>
        <dbReference type="PROSITE-ProRule" id="PRU00047"/>
    </source>
</evidence>
<sequence>MEVVSVEGEEIQPGQFGKESGWCEVRRGVKTQVGGETGSAGNKQRGTPFVGETRRNKWKNERNVRKIIKASRLPNLPTEDYRVIVRPHDGLNVSEYRMDRIYCCLRNAAGVGRETAEEDSMCINNTQNILVISTPSEERARRAAPENTSKGLIRGVSKEESPEDILSNLVTPRNPGVLHAKRMGNTDNVIVLFEGFHVARYVKYGAMLVKCTLYRKHIDVCYGCGRLGHRADVCPNPNDKVCRGCGSKNPAQDHMCEVECQLCGKDHPTGDKRCKARYKIPYLVRRRRWERTRIEEEEARAACVEACHKYNDFSELHSNGHKEPTSKQSDKDTNKQNSGNGLERDRSGSFPRLTGGKSPGSSRSRSKTRSRSRPRSNSRANQGGGGSSAQVSFARRARHSSHVEAGKAALDDAVIVIFGSTTSALKFHREAQFISATPSPLVCKTSTTTLRAGKLFCFFKDLR</sequence>
<dbReference type="SUPFAM" id="SSF57756">
    <property type="entry name" value="Retrovirus zinc finger-like domains"/>
    <property type="match status" value="1"/>
</dbReference>
<dbReference type="VEuPathDB" id="VectorBase:RSAN_050886"/>
<dbReference type="SMART" id="SM00343">
    <property type="entry name" value="ZnF_C2HC"/>
    <property type="match status" value="1"/>
</dbReference>
<evidence type="ECO:0000259" key="3">
    <source>
        <dbReference type="PROSITE" id="PS50158"/>
    </source>
</evidence>
<keyword evidence="1" id="KW-0479">Metal-binding</keyword>
<dbReference type="AlphaFoldDB" id="A0A9D4STC6"/>
<feature type="domain" description="CCHC-type" evidence="3">
    <location>
        <begin position="221"/>
        <end position="236"/>
    </location>
</feature>
<reference evidence="4" key="2">
    <citation type="submission" date="2021-09" db="EMBL/GenBank/DDBJ databases">
        <authorList>
            <person name="Jia N."/>
            <person name="Wang J."/>
            <person name="Shi W."/>
            <person name="Du L."/>
            <person name="Sun Y."/>
            <person name="Zhan W."/>
            <person name="Jiang J."/>
            <person name="Wang Q."/>
            <person name="Zhang B."/>
            <person name="Ji P."/>
            <person name="Sakyi L.B."/>
            <person name="Cui X."/>
            <person name="Yuan T."/>
            <person name="Jiang B."/>
            <person name="Yang W."/>
            <person name="Lam T.T.-Y."/>
            <person name="Chang Q."/>
            <person name="Ding S."/>
            <person name="Wang X."/>
            <person name="Zhu J."/>
            <person name="Ruan X."/>
            <person name="Zhao L."/>
            <person name="Wei J."/>
            <person name="Que T."/>
            <person name="Du C."/>
            <person name="Cheng J."/>
            <person name="Dai P."/>
            <person name="Han X."/>
            <person name="Huang E."/>
            <person name="Gao Y."/>
            <person name="Liu J."/>
            <person name="Shao H."/>
            <person name="Ye R."/>
            <person name="Li L."/>
            <person name="Wei W."/>
            <person name="Wang X."/>
            <person name="Wang C."/>
            <person name="Huo Q."/>
            <person name="Li W."/>
            <person name="Guo W."/>
            <person name="Chen H."/>
            <person name="Chen S."/>
            <person name="Zhou L."/>
            <person name="Zhou L."/>
            <person name="Ni X."/>
            <person name="Tian J."/>
            <person name="Zhou Y."/>
            <person name="Sheng Y."/>
            <person name="Liu T."/>
            <person name="Pan Y."/>
            <person name="Xia L."/>
            <person name="Li J."/>
            <person name="Zhao F."/>
            <person name="Cao W."/>
        </authorList>
    </citation>
    <scope>NUCLEOTIDE SEQUENCE</scope>
    <source>
        <strain evidence="4">Rsan-2018</strain>
        <tissue evidence="4">Larvae</tissue>
    </source>
</reference>
<feature type="region of interest" description="Disordered" evidence="2">
    <location>
        <begin position="314"/>
        <end position="398"/>
    </location>
</feature>
<dbReference type="PROSITE" id="PS50158">
    <property type="entry name" value="ZF_CCHC"/>
    <property type="match status" value="1"/>
</dbReference>